<dbReference type="FunFam" id="1.10.10.60:FF:000010">
    <property type="entry name" value="Transcriptional activator Myb isoform A"/>
    <property type="match status" value="1"/>
</dbReference>
<dbReference type="Gene3D" id="1.10.10.60">
    <property type="entry name" value="Homeodomain-like"/>
    <property type="match status" value="3"/>
</dbReference>
<dbReference type="Proteomes" id="UP001152799">
    <property type="component" value="Chromosome 11"/>
</dbReference>
<dbReference type="AlphaFoldDB" id="A0A9N9QAI7"/>
<evidence type="ECO:0008006" key="13">
    <source>
        <dbReference type="Google" id="ProtNLM"/>
    </source>
</evidence>
<dbReference type="PANTHER" id="PTHR45614:SF25">
    <property type="entry name" value="MYB PROTEIN"/>
    <property type="match status" value="1"/>
</dbReference>
<feature type="domain" description="Myb-like" evidence="9">
    <location>
        <begin position="99"/>
        <end position="150"/>
    </location>
</feature>
<feature type="domain" description="HTH myb-type" evidence="10">
    <location>
        <begin position="48"/>
        <end position="98"/>
    </location>
</feature>
<evidence type="ECO:0000256" key="5">
    <source>
        <dbReference type="ARBA" id="ARBA00023163"/>
    </source>
</evidence>
<dbReference type="InterPro" id="IPR015395">
    <property type="entry name" value="C-myb_C"/>
</dbReference>
<dbReference type="InterPro" id="IPR009057">
    <property type="entry name" value="Homeodomain-like_sf"/>
</dbReference>
<evidence type="ECO:0000313" key="11">
    <source>
        <dbReference type="EMBL" id="CAG9762383.1"/>
    </source>
</evidence>
<feature type="compositionally biased region" description="Polar residues" evidence="8">
    <location>
        <begin position="519"/>
        <end position="529"/>
    </location>
</feature>
<evidence type="ECO:0000256" key="6">
    <source>
        <dbReference type="ARBA" id="ARBA00023242"/>
    </source>
</evidence>
<dbReference type="GO" id="GO:0000978">
    <property type="term" value="F:RNA polymerase II cis-regulatory region sequence-specific DNA binding"/>
    <property type="evidence" value="ECO:0007669"/>
    <property type="project" value="TreeGrafter"/>
</dbReference>
<feature type="region of interest" description="Disordered" evidence="8">
    <location>
        <begin position="16"/>
        <end position="37"/>
    </location>
</feature>
<dbReference type="PROSITE" id="PS50090">
    <property type="entry name" value="MYB_LIKE"/>
    <property type="match status" value="3"/>
</dbReference>
<feature type="domain" description="HTH myb-type" evidence="10">
    <location>
        <begin position="155"/>
        <end position="205"/>
    </location>
</feature>
<sequence length="713" mass="80289">MANFYHIKNESELYKKEMDSEVENSGNEDSDDSSAAGLEDYQLCGKTKKLINKGRWSKEEDAKLKDYVDEYNEKWDVIAQFFPDRSDVQCHQRWTKVVNPELVKGPWTKEEDEKVIELVNKYGAKKWTLIARNLKGRIGKQCRERWHNHLNPKIKKSAWTEQEDEIIYQAHQVLGNQWAKIAKLLPGRTDNAIKNHWNSTMRRRYENLDGDNKRGRNRKNQRQINVSNLTNQLQSMEQAKQQENIASMYNVEWEMYDQGSNQSSAGGFSMGAPSPMERLNPSPTSIQQANIAETHSYARSYPTQLSPVKLTPLNEDLDLGYFNNSPGVSPLKDNKKQLIRALVEARNYQIPISNNIPMVQPRATTPTILRRAGRSRRRRDSEDQDMNQAGPSQQKNVDFNFMFNSGRPTIFSPVRGTGSPIKQLPFSPSQFLNSPAMAHINFDVTSSSTPKSIAPEKPETPKQQTRDYSPLSTPNGPHVKSEGASEPTTPSRRLLQGDTPRTPTPFKKALADLEKKSGPITNLPDTPSSRLEDFNEIMKKDQDSSHYETDSSLVIENDSGYLTGKRKSNTGKENTLPNKKACRKALGPSWASTSTSSGVASDMSFAVETPSKTLGDDTSILFSTPQSLMKDSLGVATLDYSAPPHGVTKLHGSTESKHATAAKRITFDEVPATFKLDRTWTAIVCGRTKDQLDLTEKAHRIFGKKFKPRSLAF</sequence>
<dbReference type="FunFam" id="1.10.10.60:FF:000016">
    <property type="entry name" value="Transcriptional activator Myb isoform A"/>
    <property type="match status" value="1"/>
</dbReference>
<dbReference type="GO" id="GO:0005634">
    <property type="term" value="C:nucleus"/>
    <property type="evidence" value="ECO:0007669"/>
    <property type="project" value="UniProtKB-SubCell"/>
</dbReference>
<evidence type="ECO:0000256" key="4">
    <source>
        <dbReference type="ARBA" id="ARBA00023125"/>
    </source>
</evidence>
<organism evidence="11 12">
    <name type="scientific">Ceutorhynchus assimilis</name>
    <name type="common">cabbage seed weevil</name>
    <dbReference type="NCBI Taxonomy" id="467358"/>
    <lineage>
        <taxon>Eukaryota</taxon>
        <taxon>Metazoa</taxon>
        <taxon>Ecdysozoa</taxon>
        <taxon>Arthropoda</taxon>
        <taxon>Hexapoda</taxon>
        <taxon>Insecta</taxon>
        <taxon>Pterygota</taxon>
        <taxon>Neoptera</taxon>
        <taxon>Endopterygota</taxon>
        <taxon>Coleoptera</taxon>
        <taxon>Polyphaga</taxon>
        <taxon>Cucujiformia</taxon>
        <taxon>Curculionidae</taxon>
        <taxon>Ceutorhynchinae</taxon>
        <taxon>Ceutorhynchus</taxon>
    </lineage>
</organism>
<dbReference type="PANTHER" id="PTHR45614">
    <property type="entry name" value="MYB PROTEIN-RELATED"/>
    <property type="match status" value="1"/>
</dbReference>
<evidence type="ECO:0000256" key="7">
    <source>
        <dbReference type="SAM" id="Coils"/>
    </source>
</evidence>
<keyword evidence="7" id="KW-0175">Coiled coil</keyword>
<evidence type="ECO:0000256" key="2">
    <source>
        <dbReference type="ARBA" id="ARBA00022737"/>
    </source>
</evidence>
<evidence type="ECO:0000256" key="1">
    <source>
        <dbReference type="ARBA" id="ARBA00004123"/>
    </source>
</evidence>
<reference evidence="11" key="1">
    <citation type="submission" date="2022-01" db="EMBL/GenBank/DDBJ databases">
        <authorList>
            <person name="King R."/>
        </authorList>
    </citation>
    <scope>NUCLEOTIDE SEQUENCE</scope>
</reference>
<feature type="domain" description="Myb-like" evidence="9">
    <location>
        <begin position="151"/>
        <end position="201"/>
    </location>
</feature>
<feature type="region of interest" description="Disordered" evidence="8">
    <location>
        <begin position="363"/>
        <end position="400"/>
    </location>
</feature>
<dbReference type="InterPro" id="IPR017930">
    <property type="entry name" value="Myb_dom"/>
</dbReference>
<keyword evidence="12" id="KW-1185">Reference proteome</keyword>
<feature type="region of interest" description="Disordered" evidence="8">
    <location>
        <begin position="511"/>
        <end position="530"/>
    </location>
</feature>
<dbReference type="InterPro" id="IPR001005">
    <property type="entry name" value="SANT/Myb"/>
</dbReference>
<keyword evidence="2" id="KW-0677">Repeat</keyword>
<dbReference type="SMART" id="SM00717">
    <property type="entry name" value="SANT"/>
    <property type="match status" value="3"/>
</dbReference>
<evidence type="ECO:0000256" key="3">
    <source>
        <dbReference type="ARBA" id="ARBA00023015"/>
    </source>
</evidence>
<keyword evidence="5" id="KW-0804">Transcription</keyword>
<feature type="domain" description="Myb-like" evidence="9">
    <location>
        <begin position="48"/>
        <end position="98"/>
    </location>
</feature>
<evidence type="ECO:0000313" key="12">
    <source>
        <dbReference type="Proteomes" id="UP001152799"/>
    </source>
</evidence>
<dbReference type="EMBL" id="OU892287">
    <property type="protein sequence ID" value="CAG9762383.1"/>
    <property type="molecule type" value="Genomic_DNA"/>
</dbReference>
<accession>A0A9N9QAI7</accession>
<feature type="coiled-coil region" evidence="7">
    <location>
        <begin position="219"/>
        <end position="246"/>
    </location>
</feature>
<protein>
    <recommendedName>
        <fullName evidence="13">Myb-related protein B</fullName>
    </recommendedName>
</protein>
<keyword evidence="6" id="KW-0539">Nucleus</keyword>
<comment type="subcellular location">
    <subcellularLocation>
        <location evidence="1">Nucleus</location>
    </subcellularLocation>
</comment>
<feature type="domain" description="HTH myb-type" evidence="10">
    <location>
        <begin position="99"/>
        <end position="154"/>
    </location>
</feature>
<name>A0A9N9QAI7_9CUCU</name>
<evidence type="ECO:0000256" key="8">
    <source>
        <dbReference type="SAM" id="MobiDB-lite"/>
    </source>
</evidence>
<dbReference type="PROSITE" id="PS51294">
    <property type="entry name" value="HTH_MYB"/>
    <property type="match status" value="3"/>
</dbReference>
<gene>
    <name evidence="11" type="ORF">CEUTPL_LOCUS3063</name>
</gene>
<dbReference type="Pfam" id="PF09316">
    <property type="entry name" value="Cmyb_C"/>
    <property type="match status" value="1"/>
</dbReference>
<dbReference type="OrthoDB" id="2143914at2759"/>
<feature type="region of interest" description="Disordered" evidence="8">
    <location>
        <begin position="446"/>
        <end position="506"/>
    </location>
</feature>
<feature type="compositionally biased region" description="Polar residues" evidence="8">
    <location>
        <begin position="386"/>
        <end position="400"/>
    </location>
</feature>
<keyword evidence="4" id="KW-0238">DNA-binding</keyword>
<keyword evidence="3" id="KW-0805">Transcription regulation</keyword>
<proteinExistence type="predicted"/>
<feature type="compositionally biased region" description="Acidic residues" evidence="8">
    <location>
        <begin position="20"/>
        <end position="32"/>
    </location>
</feature>
<dbReference type="CDD" id="cd00167">
    <property type="entry name" value="SANT"/>
    <property type="match status" value="3"/>
</dbReference>
<evidence type="ECO:0000259" key="9">
    <source>
        <dbReference type="PROSITE" id="PS50090"/>
    </source>
</evidence>
<dbReference type="InterPro" id="IPR050560">
    <property type="entry name" value="MYB_TF"/>
</dbReference>
<feature type="compositionally biased region" description="Polar residues" evidence="8">
    <location>
        <begin position="461"/>
        <end position="475"/>
    </location>
</feature>
<dbReference type="SUPFAM" id="SSF46689">
    <property type="entry name" value="Homeodomain-like"/>
    <property type="match status" value="2"/>
</dbReference>
<dbReference type="GO" id="GO:0000981">
    <property type="term" value="F:DNA-binding transcription factor activity, RNA polymerase II-specific"/>
    <property type="evidence" value="ECO:0007669"/>
    <property type="project" value="TreeGrafter"/>
</dbReference>
<evidence type="ECO:0000259" key="10">
    <source>
        <dbReference type="PROSITE" id="PS51294"/>
    </source>
</evidence>
<dbReference type="Pfam" id="PF00249">
    <property type="entry name" value="Myb_DNA-binding"/>
    <property type="match status" value="3"/>
</dbReference>
<feature type="region of interest" description="Disordered" evidence="8">
    <location>
        <begin position="562"/>
        <end position="582"/>
    </location>
</feature>